<dbReference type="CDD" id="cd05466">
    <property type="entry name" value="PBP2_LTTR_substrate"/>
    <property type="match status" value="1"/>
</dbReference>
<comment type="caution">
    <text evidence="6">The sequence shown here is derived from an EMBL/GenBank/DDBJ whole genome shotgun (WGS) entry which is preliminary data.</text>
</comment>
<dbReference type="RefSeq" id="WP_152140565.1">
    <property type="nucleotide sequence ID" value="NZ_JAFNAA010000006.1"/>
</dbReference>
<dbReference type="PANTHER" id="PTHR30419:SF29">
    <property type="entry name" value="LYSR-FAMILY TRANSCRIPTIONAL REGULATOR"/>
    <property type="match status" value="1"/>
</dbReference>
<evidence type="ECO:0000256" key="1">
    <source>
        <dbReference type="ARBA" id="ARBA00009437"/>
    </source>
</evidence>
<dbReference type="Gene3D" id="1.10.10.10">
    <property type="entry name" value="Winged helix-like DNA-binding domain superfamily/Winged helix DNA-binding domain"/>
    <property type="match status" value="1"/>
</dbReference>
<evidence type="ECO:0000313" key="7">
    <source>
        <dbReference type="Proteomes" id="UP000664658"/>
    </source>
</evidence>
<dbReference type="InterPro" id="IPR000847">
    <property type="entry name" value="LysR_HTH_N"/>
</dbReference>
<evidence type="ECO:0000259" key="5">
    <source>
        <dbReference type="PROSITE" id="PS50931"/>
    </source>
</evidence>
<dbReference type="EMBL" id="JAFNAA010000006">
    <property type="protein sequence ID" value="MBO1108109.1"/>
    <property type="molecule type" value="Genomic_DNA"/>
</dbReference>
<dbReference type="SUPFAM" id="SSF53850">
    <property type="entry name" value="Periplasmic binding protein-like II"/>
    <property type="match status" value="1"/>
</dbReference>
<dbReference type="Gene3D" id="3.40.190.290">
    <property type="match status" value="1"/>
</dbReference>
<keyword evidence="3" id="KW-0238">DNA-binding</keyword>
<dbReference type="PROSITE" id="PS50931">
    <property type="entry name" value="HTH_LYSR"/>
    <property type="match status" value="1"/>
</dbReference>
<keyword evidence="4" id="KW-0804">Transcription</keyword>
<dbReference type="Pfam" id="PF00126">
    <property type="entry name" value="HTH_1"/>
    <property type="match status" value="1"/>
</dbReference>
<feature type="domain" description="HTH lysR-type" evidence="5">
    <location>
        <begin position="4"/>
        <end position="61"/>
    </location>
</feature>
<accession>A0A8I1W9A8</accession>
<dbReference type="SUPFAM" id="SSF46785">
    <property type="entry name" value="Winged helix' DNA-binding domain"/>
    <property type="match status" value="1"/>
</dbReference>
<dbReference type="PANTHER" id="PTHR30419">
    <property type="entry name" value="HTH-TYPE TRANSCRIPTIONAL REGULATOR YBHD"/>
    <property type="match status" value="1"/>
</dbReference>
<proteinExistence type="inferred from homology"/>
<dbReference type="AlphaFoldDB" id="A0A8I1W9A8"/>
<organism evidence="6 7">
    <name type="scientific">Plesiomonas shigelloides</name>
    <name type="common">Aeromonas shigelloides</name>
    <dbReference type="NCBI Taxonomy" id="703"/>
    <lineage>
        <taxon>Bacteria</taxon>
        <taxon>Pseudomonadati</taxon>
        <taxon>Pseudomonadota</taxon>
        <taxon>Gammaproteobacteria</taxon>
        <taxon>Enterobacterales</taxon>
        <taxon>Enterobacteriaceae</taxon>
        <taxon>Plesiomonas</taxon>
    </lineage>
</organism>
<protein>
    <submittedName>
        <fullName evidence="6">LysR family transcriptional regulator</fullName>
    </submittedName>
</protein>
<dbReference type="InterPro" id="IPR036390">
    <property type="entry name" value="WH_DNA-bd_sf"/>
</dbReference>
<dbReference type="InterPro" id="IPR005119">
    <property type="entry name" value="LysR_subst-bd"/>
</dbReference>
<evidence type="ECO:0000256" key="4">
    <source>
        <dbReference type="ARBA" id="ARBA00023163"/>
    </source>
</evidence>
<dbReference type="GO" id="GO:0005829">
    <property type="term" value="C:cytosol"/>
    <property type="evidence" value="ECO:0007669"/>
    <property type="project" value="TreeGrafter"/>
</dbReference>
<dbReference type="PRINTS" id="PR00039">
    <property type="entry name" value="HTHLYSR"/>
</dbReference>
<sequence>MRLTDLKQLYYFSLVYQEQNLSKAANKAFITQSALSQQLIKLEQHYGIALFERRQSHMLPTEFAEHIYPQVSQLIRDADALEKSVRHYHGGNQQQIRIGMVQSVEPVINNLLRYTLSQPALSMTITEAPVAHLLAELTEHKLDMVIGQANPALPPNIEKHPFCDDELMVVLPPSHPLATHKEICVQQLRDQHLILLPEPHITHSTLLNLASEQDIPLKITATLSQITAILAAVNSRLGLTVLPATAMQLQPDTPLIWRRLADVYERQPIWIYYHGGQSQDIVLQNLINSLLTPCCC</sequence>
<gene>
    <name evidence="6" type="ORF">J2R62_07715</name>
</gene>
<evidence type="ECO:0000313" key="6">
    <source>
        <dbReference type="EMBL" id="MBO1108109.1"/>
    </source>
</evidence>
<dbReference type="GO" id="GO:0003700">
    <property type="term" value="F:DNA-binding transcription factor activity"/>
    <property type="evidence" value="ECO:0007669"/>
    <property type="project" value="InterPro"/>
</dbReference>
<dbReference type="GO" id="GO:0003677">
    <property type="term" value="F:DNA binding"/>
    <property type="evidence" value="ECO:0007669"/>
    <property type="project" value="UniProtKB-KW"/>
</dbReference>
<dbReference type="InterPro" id="IPR050950">
    <property type="entry name" value="HTH-type_LysR_regulators"/>
</dbReference>
<reference evidence="6" key="1">
    <citation type="submission" date="2021-03" db="EMBL/GenBank/DDBJ databases">
        <title>Plesiomonas shigelloides zfcc0051, isolated from zebrafish feces.</title>
        <authorList>
            <person name="Vanderhoek Z."/>
            <person name="Gaulke C."/>
        </authorList>
    </citation>
    <scope>NUCLEOTIDE SEQUENCE</scope>
    <source>
        <strain evidence="6">Zfcc0051</strain>
    </source>
</reference>
<dbReference type="Proteomes" id="UP000664658">
    <property type="component" value="Unassembled WGS sequence"/>
</dbReference>
<dbReference type="InterPro" id="IPR036388">
    <property type="entry name" value="WH-like_DNA-bd_sf"/>
</dbReference>
<comment type="similarity">
    <text evidence="1">Belongs to the LysR transcriptional regulatory family.</text>
</comment>
<keyword evidence="2" id="KW-0805">Transcription regulation</keyword>
<evidence type="ECO:0000256" key="2">
    <source>
        <dbReference type="ARBA" id="ARBA00023015"/>
    </source>
</evidence>
<dbReference type="Pfam" id="PF03466">
    <property type="entry name" value="LysR_substrate"/>
    <property type="match status" value="1"/>
</dbReference>
<evidence type="ECO:0000256" key="3">
    <source>
        <dbReference type="ARBA" id="ARBA00023125"/>
    </source>
</evidence>
<name>A0A8I1W9A8_PLESH</name>